<protein>
    <submittedName>
        <fullName evidence="1">Uncharacterized protein</fullName>
    </submittedName>
</protein>
<organism evidence="1 2">
    <name type="scientific">Mycolicibacterium komossense</name>
    <dbReference type="NCBI Taxonomy" id="1779"/>
    <lineage>
        <taxon>Bacteria</taxon>
        <taxon>Bacillati</taxon>
        <taxon>Actinomycetota</taxon>
        <taxon>Actinomycetes</taxon>
        <taxon>Mycobacteriales</taxon>
        <taxon>Mycobacteriaceae</taxon>
        <taxon>Mycolicibacterium</taxon>
    </lineage>
</organism>
<dbReference type="EMBL" id="JACKTY010000056">
    <property type="protein sequence ID" value="MCV7230823.1"/>
    <property type="molecule type" value="Genomic_DNA"/>
</dbReference>
<feature type="non-terminal residue" evidence="1">
    <location>
        <position position="1"/>
    </location>
</feature>
<evidence type="ECO:0000313" key="1">
    <source>
        <dbReference type="EMBL" id="MCV7230823.1"/>
    </source>
</evidence>
<sequence>AMDSLPKSGSEAPWKLKQNYFFDMRTIRYGKVDEEALMFTKHRAAVTV</sequence>
<gene>
    <name evidence="1" type="ORF">H7J73_32940</name>
</gene>
<reference evidence="1 2" key="1">
    <citation type="journal article" date="2022" name="BMC Genomics">
        <title>Comparative genome analysis of mycobacteria focusing on tRNA and non-coding RNA.</title>
        <authorList>
            <person name="Behra P.R.K."/>
            <person name="Pettersson B.M.F."/>
            <person name="Ramesh M."/>
            <person name="Das S."/>
            <person name="Dasgupta S."/>
            <person name="Kirsebom L.A."/>
        </authorList>
    </citation>
    <scope>NUCLEOTIDE SEQUENCE [LARGE SCALE GENOMIC DNA]</scope>
    <source>
        <strain evidence="1 2">DSM 44078</strain>
    </source>
</reference>
<proteinExistence type="predicted"/>
<name>A0ABT3CNB8_9MYCO</name>
<evidence type="ECO:0000313" key="2">
    <source>
        <dbReference type="Proteomes" id="UP001526201"/>
    </source>
</evidence>
<accession>A0ABT3CNB8</accession>
<comment type="caution">
    <text evidence="1">The sequence shown here is derived from an EMBL/GenBank/DDBJ whole genome shotgun (WGS) entry which is preliminary data.</text>
</comment>
<keyword evidence="2" id="KW-1185">Reference proteome</keyword>
<dbReference type="Proteomes" id="UP001526201">
    <property type="component" value="Unassembled WGS sequence"/>
</dbReference>